<keyword evidence="2" id="KW-1185">Reference proteome</keyword>
<dbReference type="EMBL" id="JARBDR010000135">
    <property type="protein sequence ID" value="KAJ8321146.1"/>
    <property type="molecule type" value="Genomic_DNA"/>
</dbReference>
<protein>
    <submittedName>
        <fullName evidence="1">Uncharacterized protein</fullName>
    </submittedName>
</protein>
<accession>A0ABQ9FYF2</accession>
<comment type="caution">
    <text evidence="1">The sequence shown here is derived from an EMBL/GenBank/DDBJ whole genome shotgun (WGS) entry which is preliminary data.</text>
</comment>
<organism evidence="1 2">
    <name type="scientific">Tegillarca granosa</name>
    <name type="common">Malaysian cockle</name>
    <name type="synonym">Anadara granosa</name>
    <dbReference type="NCBI Taxonomy" id="220873"/>
    <lineage>
        <taxon>Eukaryota</taxon>
        <taxon>Metazoa</taxon>
        <taxon>Spiralia</taxon>
        <taxon>Lophotrochozoa</taxon>
        <taxon>Mollusca</taxon>
        <taxon>Bivalvia</taxon>
        <taxon>Autobranchia</taxon>
        <taxon>Pteriomorphia</taxon>
        <taxon>Arcoida</taxon>
        <taxon>Arcoidea</taxon>
        <taxon>Arcidae</taxon>
        <taxon>Tegillarca</taxon>
    </lineage>
</organism>
<reference evidence="1 2" key="1">
    <citation type="submission" date="2022-12" db="EMBL/GenBank/DDBJ databases">
        <title>Chromosome-level genome of Tegillarca granosa.</title>
        <authorList>
            <person name="Kim J."/>
        </authorList>
    </citation>
    <scope>NUCLEOTIDE SEQUENCE [LARGE SCALE GENOMIC DNA]</scope>
    <source>
        <strain evidence="1">Teg-2019</strain>
        <tissue evidence="1">Adductor muscle</tissue>
    </source>
</reference>
<evidence type="ECO:0000313" key="1">
    <source>
        <dbReference type="EMBL" id="KAJ8321146.1"/>
    </source>
</evidence>
<evidence type="ECO:0000313" key="2">
    <source>
        <dbReference type="Proteomes" id="UP001217089"/>
    </source>
</evidence>
<sequence>MATSSRYRLVDDAEMEHLLHNTRRVMTSAVYSFRHLLLTEGLDQKFESYDIEMLDGRLAEFYASVR</sequence>
<proteinExistence type="predicted"/>
<name>A0ABQ9FYF2_TEGGR</name>
<gene>
    <name evidence="1" type="ORF">KUTeg_001271</name>
</gene>
<dbReference type="Proteomes" id="UP001217089">
    <property type="component" value="Unassembled WGS sequence"/>
</dbReference>